<keyword evidence="3" id="KW-1185">Reference proteome</keyword>
<dbReference type="HOGENOM" id="CLU_132925_0_0_1"/>
<accession>M1DU20</accession>
<dbReference type="AlphaFoldDB" id="M1DU20"/>
<dbReference type="Proteomes" id="UP000011115">
    <property type="component" value="Unassembled WGS sequence"/>
</dbReference>
<name>M1DU20_SOLTU</name>
<feature type="compositionally biased region" description="Basic and acidic residues" evidence="1">
    <location>
        <begin position="155"/>
        <end position="172"/>
    </location>
</feature>
<evidence type="ECO:0000313" key="3">
    <source>
        <dbReference type="Proteomes" id="UP000011115"/>
    </source>
</evidence>
<feature type="region of interest" description="Disordered" evidence="1">
    <location>
        <begin position="76"/>
        <end position="172"/>
    </location>
</feature>
<feature type="compositionally biased region" description="Basic and acidic residues" evidence="1">
    <location>
        <begin position="77"/>
        <end position="87"/>
    </location>
</feature>
<feature type="compositionally biased region" description="Acidic residues" evidence="1">
    <location>
        <begin position="88"/>
        <end position="101"/>
    </location>
</feature>
<dbReference type="EnsemblPlants" id="PGSC0003DMT400094394">
    <property type="protein sequence ID" value="PGSC0003DMT400094394"/>
    <property type="gene ID" value="PGSC0003DMG400043965"/>
</dbReference>
<protein>
    <submittedName>
        <fullName evidence="2">Uncharacterized protein</fullName>
    </submittedName>
</protein>
<evidence type="ECO:0000256" key="1">
    <source>
        <dbReference type="SAM" id="MobiDB-lite"/>
    </source>
</evidence>
<dbReference type="Gramene" id="PGSC0003DMT400094394">
    <property type="protein sequence ID" value="PGSC0003DMT400094394"/>
    <property type="gene ID" value="PGSC0003DMG400043965"/>
</dbReference>
<reference evidence="3" key="1">
    <citation type="journal article" date="2011" name="Nature">
        <title>Genome sequence and analysis of the tuber crop potato.</title>
        <authorList>
            <consortium name="The Potato Genome Sequencing Consortium"/>
        </authorList>
    </citation>
    <scope>NUCLEOTIDE SEQUENCE [LARGE SCALE GENOMIC DNA]</scope>
    <source>
        <strain evidence="3">cv. DM1-3 516 R44</strain>
    </source>
</reference>
<feature type="compositionally biased region" description="Acidic residues" evidence="1">
    <location>
        <begin position="141"/>
        <end position="154"/>
    </location>
</feature>
<sequence>MKKDPKKKSLFGQELLDLIEKRIQEYGITPQKGIIVDSSVRHIAQKKFIQDRNKEEMIKNYLEEVKRNLLLNITQYEKSDTSMRSETSDDVTEDIQEAQPDESDKPTSEDTLKNAEDFLRQLKKKDKITRKSDTSMRSETSDDVTEDIQEAQPDESEKPTSEDTLKNAEDFL</sequence>
<reference evidence="2" key="2">
    <citation type="submission" date="2015-06" db="UniProtKB">
        <authorList>
            <consortium name="EnsemblPlants"/>
        </authorList>
    </citation>
    <scope>IDENTIFICATION</scope>
    <source>
        <strain evidence="2">DM1-3 516 R44</strain>
    </source>
</reference>
<evidence type="ECO:0000313" key="2">
    <source>
        <dbReference type="EnsemblPlants" id="PGSC0003DMT400094394"/>
    </source>
</evidence>
<feature type="compositionally biased region" description="Basic and acidic residues" evidence="1">
    <location>
        <begin position="102"/>
        <end position="120"/>
    </location>
</feature>
<organism evidence="2 3">
    <name type="scientific">Solanum tuberosum</name>
    <name type="common">Potato</name>
    <dbReference type="NCBI Taxonomy" id="4113"/>
    <lineage>
        <taxon>Eukaryota</taxon>
        <taxon>Viridiplantae</taxon>
        <taxon>Streptophyta</taxon>
        <taxon>Embryophyta</taxon>
        <taxon>Tracheophyta</taxon>
        <taxon>Spermatophyta</taxon>
        <taxon>Magnoliopsida</taxon>
        <taxon>eudicotyledons</taxon>
        <taxon>Gunneridae</taxon>
        <taxon>Pentapetalae</taxon>
        <taxon>asterids</taxon>
        <taxon>lamiids</taxon>
        <taxon>Solanales</taxon>
        <taxon>Solanaceae</taxon>
        <taxon>Solanoideae</taxon>
        <taxon>Solaneae</taxon>
        <taxon>Solanum</taxon>
    </lineage>
</organism>
<feature type="compositionally biased region" description="Basic and acidic residues" evidence="1">
    <location>
        <begin position="129"/>
        <end position="140"/>
    </location>
</feature>
<dbReference type="InParanoid" id="M1DU20"/>
<proteinExistence type="predicted"/>
<dbReference type="PaxDb" id="4113-PGSC0003DMT400094394"/>